<name>A0A4S2F341_9ACTN</name>
<evidence type="ECO:0000313" key="1">
    <source>
        <dbReference type="EMBL" id="TGY63235.1"/>
    </source>
</evidence>
<dbReference type="EMBL" id="SRYE01000001">
    <property type="protein sequence ID" value="TGY63235.1"/>
    <property type="molecule type" value="Genomic_DNA"/>
</dbReference>
<protein>
    <submittedName>
        <fullName evidence="1">Uncharacterized protein</fullName>
    </submittedName>
</protein>
<proteinExistence type="predicted"/>
<reference evidence="1 2" key="1">
    <citation type="submission" date="2019-04" db="EMBL/GenBank/DDBJ databases">
        <title>Microbes associate with the intestines of laboratory mice.</title>
        <authorList>
            <person name="Navarre W."/>
            <person name="Wong E."/>
            <person name="Huang K."/>
            <person name="Tropini C."/>
            <person name="Ng K."/>
            <person name="Yu B."/>
        </authorList>
    </citation>
    <scope>NUCLEOTIDE SEQUENCE [LARGE SCALE GENOMIC DNA]</scope>
    <source>
        <strain evidence="1 2">NM07_P-09</strain>
    </source>
</reference>
<keyword evidence="2" id="KW-1185">Reference proteome</keyword>
<accession>A0A4S2F341</accession>
<gene>
    <name evidence="1" type="ORF">E5334_01670</name>
</gene>
<dbReference type="OrthoDB" id="3174856at2"/>
<dbReference type="Proteomes" id="UP000310263">
    <property type="component" value="Unassembled WGS sequence"/>
</dbReference>
<sequence>MDAQNWEQAPEHGDLQRLVDALFATEKRANRLDALILAQAHGLSDDLIEVVGLLPPMSMTRAQFCDQINSTLAAHGWGRRYGIVS</sequence>
<organism evidence="1 2">
    <name type="scientific">Muricaecibacterium torontonense</name>
    <dbReference type="NCBI Taxonomy" id="3032871"/>
    <lineage>
        <taxon>Bacteria</taxon>
        <taxon>Bacillati</taxon>
        <taxon>Actinomycetota</taxon>
        <taxon>Coriobacteriia</taxon>
        <taxon>Coriobacteriales</taxon>
        <taxon>Atopobiaceae</taxon>
        <taxon>Muricaecibacterium</taxon>
    </lineage>
</organism>
<dbReference type="RefSeq" id="WP_136011862.1">
    <property type="nucleotide sequence ID" value="NZ_SRYE01000001.1"/>
</dbReference>
<dbReference type="AlphaFoldDB" id="A0A4S2F341"/>
<evidence type="ECO:0000313" key="2">
    <source>
        <dbReference type="Proteomes" id="UP000310263"/>
    </source>
</evidence>
<comment type="caution">
    <text evidence="1">The sequence shown here is derived from an EMBL/GenBank/DDBJ whole genome shotgun (WGS) entry which is preliminary data.</text>
</comment>